<evidence type="ECO:0000313" key="1">
    <source>
        <dbReference type="EMBL" id="EGO19673.1"/>
    </source>
</evidence>
<sequence length="241" mass="27048">MIRETYFKSLSHFELSTGSQALISCLPLMEAIGSSPLRTLCFWFRYAFSVLSIHRLFQTINSNTPWLISLQALTLSTFEIAISIPLSTFELLFNFHELRTVRLSDLSITLNNEFIGRIVDARLEEFELDGSGLYDISLDCLEEFATRCPNLSFLQLSVNATDVPPIRPSPPRHCTAGLTMRLVILSESMITNSGGVASYLLSLFPELTVSYVGSGWDEHIKRWGEVVRIVSLARSKTDCPS</sequence>
<name>F8PBN5_SERL9</name>
<dbReference type="OrthoDB" id="3543113at2759"/>
<dbReference type="InterPro" id="IPR032675">
    <property type="entry name" value="LRR_dom_sf"/>
</dbReference>
<dbReference type="GeneID" id="18821339"/>
<protein>
    <recommendedName>
        <fullName evidence="2">F-box domain-containing protein</fullName>
    </recommendedName>
</protein>
<dbReference type="RefSeq" id="XP_007323806.1">
    <property type="nucleotide sequence ID" value="XM_007323744.1"/>
</dbReference>
<accession>F8PBN5</accession>
<dbReference type="Gene3D" id="3.80.10.10">
    <property type="entry name" value="Ribonuclease Inhibitor"/>
    <property type="match status" value="1"/>
</dbReference>
<proteinExistence type="predicted"/>
<organism>
    <name type="scientific">Serpula lacrymans var. lacrymans (strain S7.9)</name>
    <name type="common">Dry rot fungus</name>
    <dbReference type="NCBI Taxonomy" id="578457"/>
    <lineage>
        <taxon>Eukaryota</taxon>
        <taxon>Fungi</taxon>
        <taxon>Dikarya</taxon>
        <taxon>Basidiomycota</taxon>
        <taxon>Agaricomycotina</taxon>
        <taxon>Agaricomycetes</taxon>
        <taxon>Agaricomycetidae</taxon>
        <taxon>Boletales</taxon>
        <taxon>Coniophorineae</taxon>
        <taxon>Serpulaceae</taxon>
        <taxon>Serpula</taxon>
    </lineage>
</organism>
<dbReference type="PROSITE" id="PS51257">
    <property type="entry name" value="PROKAR_LIPOPROTEIN"/>
    <property type="match status" value="1"/>
</dbReference>
<reference evidence="1" key="1">
    <citation type="submission" date="2011-04" db="EMBL/GenBank/DDBJ databases">
        <title>Evolution of plant cell wall degrading machinery underlies the functional diversity of forest fungi.</title>
        <authorList>
            <consortium name="US DOE Joint Genome Institute (JGI-PGF)"/>
            <person name="Eastwood D.C."/>
            <person name="Floudas D."/>
            <person name="Binder M."/>
            <person name="Majcherczyk A."/>
            <person name="Schneider P."/>
            <person name="Aerts A."/>
            <person name="Asiegbu F.O."/>
            <person name="Baker S.E."/>
            <person name="Barry K."/>
            <person name="Bendiksby M."/>
            <person name="Blumentritt M."/>
            <person name="Coutinho P.M."/>
            <person name="Cullen D."/>
            <person name="Cullen D."/>
            <person name="Gathman A."/>
            <person name="Goodell B."/>
            <person name="Henrissat B."/>
            <person name="Ihrmark K."/>
            <person name="Kauserud H."/>
            <person name="Kohler A."/>
            <person name="LaButti K."/>
            <person name="Lapidus A."/>
            <person name="Lavin J.L."/>
            <person name="Lee Y.-H."/>
            <person name="Lindquist E."/>
            <person name="Lilly W."/>
            <person name="Lucas S."/>
            <person name="Morin E."/>
            <person name="Murat C."/>
            <person name="Oguiza J.A."/>
            <person name="Park J."/>
            <person name="Pisabarro A.G."/>
            <person name="Riley R."/>
            <person name="Rosling A."/>
            <person name="Salamov A."/>
            <person name="Schmidt O."/>
            <person name="Schmutz J."/>
            <person name="Skrede I."/>
            <person name="Stenlid J."/>
            <person name="Wiebenga A."/>
            <person name="Xie X."/>
            <person name="Kues U."/>
            <person name="Hibbett D.S."/>
            <person name="Hoffmeister D."/>
            <person name="Hogberg N."/>
            <person name="Martin F."/>
            <person name="Grigoriev I.V."/>
            <person name="Watkinson S.C."/>
        </authorList>
    </citation>
    <scope>NUCLEOTIDE SEQUENCE</scope>
    <source>
        <strain evidence="1">S7.9</strain>
    </source>
</reference>
<dbReference type="HOGENOM" id="CLU_1152339_0_0_1"/>
<gene>
    <name evidence="1" type="ORF">SERLADRAFT_479358</name>
</gene>
<dbReference type="EMBL" id="GL945443">
    <property type="protein sequence ID" value="EGO19673.1"/>
    <property type="molecule type" value="Genomic_DNA"/>
</dbReference>
<dbReference type="Proteomes" id="UP000008064">
    <property type="component" value="Unassembled WGS sequence"/>
</dbReference>
<dbReference type="SUPFAM" id="SSF52047">
    <property type="entry name" value="RNI-like"/>
    <property type="match status" value="1"/>
</dbReference>
<evidence type="ECO:0008006" key="2">
    <source>
        <dbReference type="Google" id="ProtNLM"/>
    </source>
</evidence>
<dbReference type="KEGG" id="sla:SERLADRAFT_479358"/>
<dbReference type="AlphaFoldDB" id="F8PBN5"/>